<feature type="domain" description="NAD(P)-binding" evidence="1">
    <location>
        <begin position="7"/>
        <end position="194"/>
    </location>
</feature>
<evidence type="ECO:0000313" key="2">
    <source>
        <dbReference type="EMBL" id="RBW69074.1"/>
    </source>
</evidence>
<dbReference type="OrthoDB" id="9785372at2"/>
<comment type="caution">
    <text evidence="2">The sequence shown here is derived from an EMBL/GenBank/DDBJ whole genome shotgun (WGS) entry which is preliminary data.</text>
</comment>
<dbReference type="SUPFAM" id="SSF51735">
    <property type="entry name" value="NAD(P)-binding Rossmann-fold domains"/>
    <property type="match status" value="1"/>
</dbReference>
<accession>A0A366XY41</accession>
<dbReference type="Pfam" id="PF13460">
    <property type="entry name" value="NAD_binding_10"/>
    <property type="match status" value="1"/>
</dbReference>
<dbReference type="GO" id="GO:0016646">
    <property type="term" value="F:oxidoreductase activity, acting on the CH-NH group of donors, NAD or NADP as acceptor"/>
    <property type="evidence" value="ECO:0007669"/>
    <property type="project" value="TreeGrafter"/>
</dbReference>
<evidence type="ECO:0000313" key="3">
    <source>
        <dbReference type="Proteomes" id="UP000253314"/>
    </source>
</evidence>
<gene>
    <name evidence="2" type="ORF">DS031_13015</name>
</gene>
<keyword evidence="3" id="KW-1185">Reference proteome</keyword>
<name>A0A366XY41_9BACI</name>
<dbReference type="InterPro" id="IPR051606">
    <property type="entry name" value="Polyketide_Oxido-like"/>
</dbReference>
<dbReference type="PANTHER" id="PTHR43355:SF2">
    <property type="entry name" value="FLAVIN REDUCTASE (NADPH)"/>
    <property type="match status" value="1"/>
</dbReference>
<dbReference type="InterPro" id="IPR036291">
    <property type="entry name" value="NAD(P)-bd_dom_sf"/>
</dbReference>
<dbReference type="Gene3D" id="3.40.50.720">
    <property type="entry name" value="NAD(P)-binding Rossmann-like Domain"/>
    <property type="match status" value="1"/>
</dbReference>
<sequence>MNVLILGASGRVGRKLVQYALKDGYDVKAFVRNPEKLHAFHEKLTIFQGDARSREDIFNAIKNVDAVISTLSTDKTTTLTDSIPLVIEAMKQENISRIITVGTAGILNSRTNPELLRYQSSESKRKLTRAAEEHEKVFRLLEQSQLDWTIVCPTYLPDGDYTGTYRVEQNRLPEAGKEISVADTAEFTYHQLNSDKFLRTRVGICY</sequence>
<dbReference type="InterPro" id="IPR016040">
    <property type="entry name" value="NAD(P)-bd_dom"/>
</dbReference>
<organism evidence="2 3">
    <name type="scientific">Bacillus taeanensis</name>
    <dbReference type="NCBI Taxonomy" id="273032"/>
    <lineage>
        <taxon>Bacteria</taxon>
        <taxon>Bacillati</taxon>
        <taxon>Bacillota</taxon>
        <taxon>Bacilli</taxon>
        <taxon>Bacillales</taxon>
        <taxon>Bacillaceae</taxon>
        <taxon>Bacillus</taxon>
    </lineage>
</organism>
<protein>
    <recommendedName>
        <fullName evidence="1">NAD(P)-binding domain-containing protein</fullName>
    </recommendedName>
</protein>
<dbReference type="EMBL" id="QOCW01000013">
    <property type="protein sequence ID" value="RBW69074.1"/>
    <property type="molecule type" value="Genomic_DNA"/>
</dbReference>
<dbReference type="Proteomes" id="UP000253314">
    <property type="component" value="Unassembled WGS sequence"/>
</dbReference>
<evidence type="ECO:0000259" key="1">
    <source>
        <dbReference type="Pfam" id="PF13460"/>
    </source>
</evidence>
<dbReference type="AlphaFoldDB" id="A0A366XY41"/>
<dbReference type="CDD" id="cd05244">
    <property type="entry name" value="BVR-B_like_SDR_a"/>
    <property type="match status" value="1"/>
</dbReference>
<dbReference type="PANTHER" id="PTHR43355">
    <property type="entry name" value="FLAVIN REDUCTASE (NADPH)"/>
    <property type="match status" value="1"/>
</dbReference>
<proteinExistence type="predicted"/>
<reference evidence="2 3" key="1">
    <citation type="submission" date="2018-07" db="EMBL/GenBank/DDBJ databases">
        <title>Lottiidibacillus patelloidae gen. nov., sp. nov., isolated from the intestinal tract of a marine limpet and the reclassification of B. taeanensis BH030017T, B. algicola KMM 3737T and B. hwajinpoensis SW-72T as genus Lottiidibacillus.</title>
        <authorList>
            <person name="Liu R."/>
            <person name="Huang Z."/>
        </authorList>
    </citation>
    <scope>NUCLEOTIDE SEQUENCE [LARGE SCALE GENOMIC DNA]</scope>
    <source>
        <strain evidence="2 3">BH030017</strain>
    </source>
</reference>
<dbReference type="RefSeq" id="WP_113806505.1">
    <property type="nucleotide sequence ID" value="NZ_QOCW01000013.1"/>
</dbReference>